<evidence type="ECO:0000256" key="4">
    <source>
        <dbReference type="SAM" id="SignalP"/>
    </source>
</evidence>
<keyword evidence="2" id="KW-0808">Transferase</keyword>
<dbReference type="InterPro" id="IPR028098">
    <property type="entry name" value="Glyco_trans_4-like_N"/>
</dbReference>
<dbReference type="Pfam" id="PF13439">
    <property type="entry name" value="Glyco_transf_4"/>
    <property type="match status" value="1"/>
</dbReference>
<feature type="domain" description="Glycosyltransferase subfamily 4-like N-terminal" evidence="6">
    <location>
        <begin position="293"/>
        <end position="468"/>
    </location>
</feature>
<accession>A0ABU5R3U7</accession>
<keyword evidence="4" id="KW-0732">Signal</keyword>
<feature type="transmembrane region" description="Helical" evidence="3">
    <location>
        <begin position="99"/>
        <end position="119"/>
    </location>
</feature>
<name>A0ABU5R3U7_9PSEU</name>
<dbReference type="RefSeq" id="WP_323327411.1">
    <property type="nucleotide sequence ID" value="NZ_JAYFSI010000002.1"/>
</dbReference>
<feature type="chain" id="PRO_5046551579" evidence="4">
    <location>
        <begin position="20"/>
        <end position="671"/>
    </location>
</feature>
<proteinExistence type="predicted"/>
<feature type="signal peptide" evidence="4">
    <location>
        <begin position="1"/>
        <end position="19"/>
    </location>
</feature>
<evidence type="ECO:0000256" key="3">
    <source>
        <dbReference type="SAM" id="Phobius"/>
    </source>
</evidence>
<sequence>MTALAVACALLAAVLFAAAATRQHHEVAGLAVDGPPRLRTLARLLRSRGWWAGTSLATGGSLLHVVALSLAPLPVVQPLGVFSLVLTVVFARRARDRRVLAAVVLVLLGVAGFVVLAASATTDTVIGWGTAESVALAGFAVAAVVWFARASCAVLAGAAAVLFGLGSAVVHAAVTQPLAAAVLLGAQALLLLGAGGVVLHRAYAAGPAAVVVGTTTVLDPLTAVAVAALAYGEAPHLTAATAVLAAMAAIVALAGVRVLAGALPHHPPPAKEIPVPSSGLRVLIGADTFPPDINGASFFAERFARGLARRGHEVHVACPSDDGPARTEQRDGYTVHRIRSRAIPFHGEYRFCTPGGARQAVGPLLDRLRPDVVHVQAHFGVGRALLEAASGRGVPGMATNHFMPDNLLGYTPFPRRVKEAITRWAWRDLVRVYRDARTVTTPTPRAAEVLAGIGLDRPVQVVSCGIDLGHYTAGGRSSDGPMSVLFVGRLDAEKNIDQLLRALAPLPHVRADLVGDGTRRRDLETLAAELGVADRVTFHGFVPDAELVRRYAAADVFCMPGTAELQSLATMEAMAAGLPVVAADALALPHLVHHGENGYLFEPGAITTISRWLADLAADPAARARMGEASRAIVAGHDLDGALDAFEGQYRILLGIPEPSTATEPAVAQTA</sequence>
<keyword evidence="8" id="KW-1185">Reference proteome</keyword>
<dbReference type="PANTHER" id="PTHR45947">
    <property type="entry name" value="SULFOQUINOVOSYL TRANSFERASE SQD2"/>
    <property type="match status" value="1"/>
</dbReference>
<feature type="domain" description="Glycosyl transferase family 1" evidence="5">
    <location>
        <begin position="479"/>
        <end position="631"/>
    </location>
</feature>
<organism evidence="7 8">
    <name type="scientific">Amycolatopsis heterodermiae</name>
    <dbReference type="NCBI Taxonomy" id="3110235"/>
    <lineage>
        <taxon>Bacteria</taxon>
        <taxon>Bacillati</taxon>
        <taxon>Actinomycetota</taxon>
        <taxon>Actinomycetes</taxon>
        <taxon>Pseudonocardiales</taxon>
        <taxon>Pseudonocardiaceae</taxon>
        <taxon>Amycolatopsis</taxon>
    </lineage>
</organism>
<protein>
    <submittedName>
        <fullName evidence="7">Glycosyltransferase family 4 protein</fullName>
    </submittedName>
</protein>
<evidence type="ECO:0000256" key="2">
    <source>
        <dbReference type="ARBA" id="ARBA00022679"/>
    </source>
</evidence>
<dbReference type="CDD" id="cd03817">
    <property type="entry name" value="GT4_UGDG-like"/>
    <property type="match status" value="1"/>
</dbReference>
<evidence type="ECO:0000259" key="6">
    <source>
        <dbReference type="Pfam" id="PF13439"/>
    </source>
</evidence>
<gene>
    <name evidence="7" type="ORF">VA596_15150</name>
</gene>
<feature type="transmembrane region" description="Helical" evidence="3">
    <location>
        <begin position="154"/>
        <end position="174"/>
    </location>
</feature>
<dbReference type="SUPFAM" id="SSF53756">
    <property type="entry name" value="UDP-Glycosyltransferase/glycogen phosphorylase"/>
    <property type="match status" value="1"/>
</dbReference>
<dbReference type="InterPro" id="IPR001296">
    <property type="entry name" value="Glyco_trans_1"/>
</dbReference>
<dbReference type="Pfam" id="PF00534">
    <property type="entry name" value="Glycos_transf_1"/>
    <property type="match status" value="1"/>
</dbReference>
<feature type="transmembrane region" description="Helical" evidence="3">
    <location>
        <begin position="237"/>
        <end position="260"/>
    </location>
</feature>
<comment type="caution">
    <text evidence="7">The sequence shown here is derived from an EMBL/GenBank/DDBJ whole genome shotgun (WGS) entry which is preliminary data.</text>
</comment>
<feature type="transmembrane region" description="Helical" evidence="3">
    <location>
        <begin position="208"/>
        <end position="231"/>
    </location>
</feature>
<reference evidence="7 8" key="1">
    <citation type="submission" date="2023-12" db="EMBL/GenBank/DDBJ databases">
        <title>Amycolatopsis sp. V23-08.</title>
        <authorList>
            <person name="Somphong A."/>
        </authorList>
    </citation>
    <scope>NUCLEOTIDE SEQUENCE [LARGE SCALE GENOMIC DNA]</scope>
    <source>
        <strain evidence="7 8">V23-08</strain>
    </source>
</reference>
<keyword evidence="3" id="KW-0812">Transmembrane</keyword>
<dbReference type="PANTHER" id="PTHR45947:SF3">
    <property type="entry name" value="SULFOQUINOVOSYL TRANSFERASE SQD2"/>
    <property type="match status" value="1"/>
</dbReference>
<keyword evidence="1" id="KW-0328">Glycosyltransferase</keyword>
<dbReference type="EMBL" id="JAYFSI010000002">
    <property type="protein sequence ID" value="MEA5360883.1"/>
    <property type="molecule type" value="Genomic_DNA"/>
</dbReference>
<evidence type="ECO:0000259" key="5">
    <source>
        <dbReference type="Pfam" id="PF00534"/>
    </source>
</evidence>
<dbReference type="InterPro" id="IPR050194">
    <property type="entry name" value="Glycosyltransferase_grp1"/>
</dbReference>
<evidence type="ECO:0000313" key="7">
    <source>
        <dbReference type="EMBL" id="MEA5360883.1"/>
    </source>
</evidence>
<feature type="transmembrane region" description="Helical" evidence="3">
    <location>
        <begin position="62"/>
        <end position="87"/>
    </location>
</feature>
<dbReference type="Gene3D" id="3.40.50.2000">
    <property type="entry name" value="Glycogen Phosphorylase B"/>
    <property type="match status" value="2"/>
</dbReference>
<evidence type="ECO:0000256" key="1">
    <source>
        <dbReference type="ARBA" id="ARBA00022676"/>
    </source>
</evidence>
<dbReference type="Proteomes" id="UP001304298">
    <property type="component" value="Unassembled WGS sequence"/>
</dbReference>
<keyword evidence="3" id="KW-1133">Transmembrane helix</keyword>
<feature type="transmembrane region" description="Helical" evidence="3">
    <location>
        <begin position="125"/>
        <end position="147"/>
    </location>
</feature>
<evidence type="ECO:0000313" key="8">
    <source>
        <dbReference type="Proteomes" id="UP001304298"/>
    </source>
</evidence>
<keyword evidence="3" id="KW-0472">Membrane</keyword>
<feature type="transmembrane region" description="Helical" evidence="3">
    <location>
        <begin position="180"/>
        <end position="199"/>
    </location>
</feature>